<dbReference type="GeneID" id="87858125"/>
<dbReference type="Proteomes" id="UP001278500">
    <property type="component" value="Unassembled WGS sequence"/>
</dbReference>
<gene>
    <name evidence="1" type="ORF">B0H65DRAFT_143748</name>
</gene>
<dbReference type="EMBL" id="JAUEPP010000002">
    <property type="protein sequence ID" value="KAK3352064.1"/>
    <property type="molecule type" value="Genomic_DNA"/>
</dbReference>
<accession>A0AAE0JLX7</accession>
<sequence length="451" mass="51620">MALVERLPLEIREHICELIGHVPHPSHDYLINCFDPPEDHPQSEPFPGPPHTLYSSAYADLRVLSLVSKAFAEPSQRVLFKTTVVQGSIGIMSLLRSLLFYPKNRNYVRRLAVSRKECWRLQYPVGGIVLRAFMNILGRDVFTPIFDELQDASFFRGVVMALSAWLGDDCFSYKYRSKWRSVREKLPQLSRDALGDYVLRSIVQLCPRYGSSHARYLADHRTYNTVSSCLPDPYSFLESLTLDLVAFQKKSALVVLGPEYTEFCHPNIECLTLVGNTCNAYSDPPLSLGSLRGWLRGHKRLRELRVLRGGDDNIYVDFKQDTVETIPNWNDILLSLKDTLELFVIEGTRLMYDEDEVIWRLGPTKMLSCLPELKKLTYLKTFLHMLRDDSPEIHVPRTWDGPGVLELVQTGLPPSLKRIDVVVVEEVFSIGEHPDVDELAIKRSRTVRVDL</sequence>
<name>A0AAE0JLX7_9PEZI</name>
<keyword evidence="2" id="KW-1185">Reference proteome</keyword>
<comment type="caution">
    <text evidence="1">The sequence shown here is derived from an EMBL/GenBank/DDBJ whole genome shotgun (WGS) entry which is preliminary data.</text>
</comment>
<reference evidence="1" key="2">
    <citation type="submission" date="2023-06" db="EMBL/GenBank/DDBJ databases">
        <authorList>
            <consortium name="Lawrence Berkeley National Laboratory"/>
            <person name="Haridas S."/>
            <person name="Hensen N."/>
            <person name="Bonometti L."/>
            <person name="Westerberg I."/>
            <person name="Brannstrom I.O."/>
            <person name="Guillou S."/>
            <person name="Cros-Aarteil S."/>
            <person name="Calhoun S."/>
            <person name="Kuo A."/>
            <person name="Mondo S."/>
            <person name="Pangilinan J."/>
            <person name="Riley R."/>
            <person name="Labutti K."/>
            <person name="Andreopoulos B."/>
            <person name="Lipzen A."/>
            <person name="Chen C."/>
            <person name="Yanf M."/>
            <person name="Daum C."/>
            <person name="Ng V."/>
            <person name="Clum A."/>
            <person name="Steindorff A."/>
            <person name="Ohm R."/>
            <person name="Martin F."/>
            <person name="Silar P."/>
            <person name="Natvig D."/>
            <person name="Lalanne C."/>
            <person name="Gautier V."/>
            <person name="Ament-Velasquez S.L."/>
            <person name="Kruys A."/>
            <person name="Hutchinson M.I."/>
            <person name="Powell A.J."/>
            <person name="Barry K."/>
            <person name="Miller A.N."/>
            <person name="Grigoriev I.V."/>
            <person name="Debuchy R."/>
            <person name="Gladieux P."/>
            <person name="Thoren M.H."/>
            <person name="Johannesson H."/>
        </authorList>
    </citation>
    <scope>NUCLEOTIDE SEQUENCE</scope>
    <source>
        <strain evidence="1">CBS 560.94</strain>
    </source>
</reference>
<proteinExistence type="predicted"/>
<evidence type="ECO:0000313" key="2">
    <source>
        <dbReference type="Proteomes" id="UP001278500"/>
    </source>
</evidence>
<evidence type="ECO:0000313" key="1">
    <source>
        <dbReference type="EMBL" id="KAK3352064.1"/>
    </source>
</evidence>
<dbReference type="AlphaFoldDB" id="A0AAE0JLX7"/>
<dbReference type="RefSeq" id="XP_062685359.1">
    <property type="nucleotide sequence ID" value="XM_062820971.1"/>
</dbReference>
<protein>
    <submittedName>
        <fullName evidence="1">Uncharacterized protein</fullName>
    </submittedName>
</protein>
<reference evidence="1" key="1">
    <citation type="journal article" date="2023" name="Mol. Phylogenet. Evol.">
        <title>Genome-scale phylogeny and comparative genomics of the fungal order Sordariales.</title>
        <authorList>
            <person name="Hensen N."/>
            <person name="Bonometti L."/>
            <person name="Westerberg I."/>
            <person name="Brannstrom I.O."/>
            <person name="Guillou S."/>
            <person name="Cros-Aarteil S."/>
            <person name="Calhoun S."/>
            <person name="Haridas S."/>
            <person name="Kuo A."/>
            <person name="Mondo S."/>
            <person name="Pangilinan J."/>
            <person name="Riley R."/>
            <person name="LaButti K."/>
            <person name="Andreopoulos B."/>
            <person name="Lipzen A."/>
            <person name="Chen C."/>
            <person name="Yan M."/>
            <person name="Daum C."/>
            <person name="Ng V."/>
            <person name="Clum A."/>
            <person name="Steindorff A."/>
            <person name="Ohm R.A."/>
            <person name="Martin F."/>
            <person name="Silar P."/>
            <person name="Natvig D.O."/>
            <person name="Lalanne C."/>
            <person name="Gautier V."/>
            <person name="Ament-Velasquez S.L."/>
            <person name="Kruys A."/>
            <person name="Hutchinson M.I."/>
            <person name="Powell A.J."/>
            <person name="Barry K."/>
            <person name="Miller A.N."/>
            <person name="Grigoriev I.V."/>
            <person name="Debuchy R."/>
            <person name="Gladieux P."/>
            <person name="Hiltunen Thoren M."/>
            <person name="Johannesson H."/>
        </authorList>
    </citation>
    <scope>NUCLEOTIDE SEQUENCE</scope>
    <source>
        <strain evidence="1">CBS 560.94</strain>
    </source>
</reference>
<organism evidence="1 2">
    <name type="scientific">Neurospora tetraspora</name>
    <dbReference type="NCBI Taxonomy" id="94610"/>
    <lineage>
        <taxon>Eukaryota</taxon>
        <taxon>Fungi</taxon>
        <taxon>Dikarya</taxon>
        <taxon>Ascomycota</taxon>
        <taxon>Pezizomycotina</taxon>
        <taxon>Sordariomycetes</taxon>
        <taxon>Sordariomycetidae</taxon>
        <taxon>Sordariales</taxon>
        <taxon>Sordariaceae</taxon>
        <taxon>Neurospora</taxon>
    </lineage>
</organism>